<feature type="domain" description="TonB-dependent receptor-like beta-barrel" evidence="8">
    <location>
        <begin position="46"/>
        <end position="440"/>
    </location>
</feature>
<dbReference type="EMBL" id="LT960611">
    <property type="protein sequence ID" value="SON49870.1"/>
    <property type="molecule type" value="Genomic_DNA"/>
</dbReference>
<dbReference type="Gene3D" id="2.40.170.20">
    <property type="entry name" value="TonB-dependent receptor, beta-barrel domain"/>
    <property type="match status" value="1"/>
</dbReference>
<keyword evidence="2" id="KW-0813">Transport</keyword>
<keyword evidence="3" id="KW-1134">Transmembrane beta strand</keyword>
<keyword evidence="7" id="KW-0998">Cell outer membrane</keyword>
<dbReference type="GO" id="GO:0009279">
    <property type="term" value="C:cell outer membrane"/>
    <property type="evidence" value="ECO:0007669"/>
    <property type="project" value="UniProtKB-SubCell"/>
</dbReference>
<dbReference type="GO" id="GO:0015344">
    <property type="term" value="F:siderophore uptake transmembrane transporter activity"/>
    <property type="evidence" value="ECO:0007669"/>
    <property type="project" value="TreeGrafter"/>
</dbReference>
<gene>
    <name evidence="9" type="ORF">VTAP4600_A1891</name>
</gene>
<evidence type="ECO:0000259" key="8">
    <source>
        <dbReference type="Pfam" id="PF00593"/>
    </source>
</evidence>
<evidence type="ECO:0000256" key="1">
    <source>
        <dbReference type="ARBA" id="ARBA00004571"/>
    </source>
</evidence>
<dbReference type="InterPro" id="IPR000531">
    <property type="entry name" value="Beta-barrel_TonB"/>
</dbReference>
<keyword evidence="4" id="KW-0812">Transmembrane</keyword>
<dbReference type="SUPFAM" id="SSF56935">
    <property type="entry name" value="Porins"/>
    <property type="match status" value="1"/>
</dbReference>
<evidence type="ECO:0000256" key="5">
    <source>
        <dbReference type="ARBA" id="ARBA00023077"/>
    </source>
</evidence>
<name>A0A2N8ZD98_9VIBR</name>
<evidence type="ECO:0000256" key="7">
    <source>
        <dbReference type="ARBA" id="ARBA00023237"/>
    </source>
</evidence>
<evidence type="ECO:0000256" key="4">
    <source>
        <dbReference type="ARBA" id="ARBA00022692"/>
    </source>
</evidence>
<dbReference type="Proteomes" id="UP000235828">
    <property type="component" value="Chromosome A"/>
</dbReference>
<dbReference type="PANTHER" id="PTHR30069">
    <property type="entry name" value="TONB-DEPENDENT OUTER MEMBRANE RECEPTOR"/>
    <property type="match status" value="1"/>
</dbReference>
<dbReference type="Pfam" id="PF00593">
    <property type="entry name" value="TonB_dep_Rec_b-barrel"/>
    <property type="match status" value="1"/>
</dbReference>
<reference evidence="9 10" key="1">
    <citation type="submission" date="2017-10" db="EMBL/GenBank/DDBJ databases">
        <authorList>
            <person name="Banno H."/>
            <person name="Chua N.-H."/>
        </authorList>
    </citation>
    <scope>NUCLEOTIDE SEQUENCE [LARGE SCALE GENOMIC DNA]</scope>
    <source>
        <strain evidence="9">Vibrio tapetis CECT4600</strain>
    </source>
</reference>
<comment type="subcellular location">
    <subcellularLocation>
        <location evidence="1">Cell outer membrane</location>
        <topology evidence="1">Multi-pass membrane protein</topology>
    </subcellularLocation>
</comment>
<evidence type="ECO:0000256" key="2">
    <source>
        <dbReference type="ARBA" id="ARBA00022448"/>
    </source>
</evidence>
<dbReference type="GO" id="GO:0044718">
    <property type="term" value="P:siderophore transmembrane transport"/>
    <property type="evidence" value="ECO:0007669"/>
    <property type="project" value="TreeGrafter"/>
</dbReference>
<dbReference type="InterPro" id="IPR039426">
    <property type="entry name" value="TonB-dep_rcpt-like"/>
</dbReference>
<accession>A0A2N8ZD98</accession>
<evidence type="ECO:0000313" key="9">
    <source>
        <dbReference type="EMBL" id="SON49870.1"/>
    </source>
</evidence>
<dbReference type="AlphaFoldDB" id="A0A2N8ZD98"/>
<keyword evidence="5" id="KW-0798">TonB box</keyword>
<evidence type="ECO:0000256" key="6">
    <source>
        <dbReference type="ARBA" id="ARBA00023136"/>
    </source>
</evidence>
<proteinExistence type="predicted"/>
<keyword evidence="9" id="KW-0675">Receptor</keyword>
<sequence length="476" mass="52934">MIAEGFGVDPVNTDRQVGKLIWDEKFNGDVVEDMQLEIYSVSLERTADNYSLRDTQQPKQQRAEIDRTMTGLKAQTNLNAFDSKTNISVHYSDINHNAKRYGGPKTPGLAHVSAYQYPGVEMGEWLVAGTSRFDFAKDQTLSFGLNYKHVKADATKATLATSTPNSGNMSALDLYRYYYGDVDLYQSEGHASAKLQWDYDNQSDLAAYLSLANFARSPDTQERYFAAPSFVGVTGSPMGTSARAVGNPDINWEQHRRVEAGATQSSPMWVDYGRTRGHGLSWQWDAIAYYDDIKDFITRDRARGQTDTGAADYARIWRNVDATMSGVDIDLKANLTKKLASRLALNFTDGKNTSDDRALYYVAPFEANLFFDYFDYLNTGGTWNLGTQIRYVAAQNDVDDDPTSGSGFDAGETDAFTVINLYASAQVSDRVGVKIGVNNLTNKSYTDSMAKFSLEGNRVLVEAPERHFYAAVTANF</sequence>
<keyword evidence="10" id="KW-1185">Reference proteome</keyword>
<dbReference type="KEGG" id="vta:A1891"/>
<dbReference type="InterPro" id="IPR036942">
    <property type="entry name" value="Beta-barrel_TonB_sf"/>
</dbReference>
<evidence type="ECO:0000256" key="3">
    <source>
        <dbReference type="ARBA" id="ARBA00022452"/>
    </source>
</evidence>
<evidence type="ECO:0000313" key="10">
    <source>
        <dbReference type="Proteomes" id="UP000235828"/>
    </source>
</evidence>
<organism evidence="9 10">
    <name type="scientific">Vibrio tapetis subsp. tapetis</name>
    <dbReference type="NCBI Taxonomy" id="1671868"/>
    <lineage>
        <taxon>Bacteria</taxon>
        <taxon>Pseudomonadati</taxon>
        <taxon>Pseudomonadota</taxon>
        <taxon>Gammaproteobacteria</taxon>
        <taxon>Vibrionales</taxon>
        <taxon>Vibrionaceae</taxon>
        <taxon>Vibrio</taxon>
    </lineage>
</organism>
<keyword evidence="6" id="KW-0472">Membrane</keyword>
<dbReference type="PANTHER" id="PTHR30069:SF49">
    <property type="entry name" value="OUTER MEMBRANE PROTEIN C"/>
    <property type="match status" value="1"/>
</dbReference>
<protein>
    <submittedName>
        <fullName evidence="9">Putative Outer membrane receptor protein</fullName>
    </submittedName>
</protein>